<evidence type="ECO:0000256" key="3">
    <source>
        <dbReference type="ARBA" id="ARBA00022801"/>
    </source>
</evidence>
<proteinExistence type="inferred from homology"/>
<dbReference type="EMBL" id="JBHUIT010000002">
    <property type="protein sequence ID" value="MFD2255698.1"/>
    <property type="molecule type" value="Genomic_DNA"/>
</dbReference>
<dbReference type="CDD" id="cd00540">
    <property type="entry name" value="AAG"/>
    <property type="match status" value="1"/>
</dbReference>
<dbReference type="Pfam" id="PF02245">
    <property type="entry name" value="Pur_DNA_glyco"/>
    <property type="match status" value="1"/>
</dbReference>
<dbReference type="InterPro" id="IPR003180">
    <property type="entry name" value="MPG"/>
</dbReference>
<dbReference type="InterPro" id="IPR011034">
    <property type="entry name" value="Formyl_transferase-like_C_sf"/>
</dbReference>
<dbReference type="InterPro" id="IPR036995">
    <property type="entry name" value="MPG_sf"/>
</dbReference>
<evidence type="ECO:0000313" key="6">
    <source>
        <dbReference type="EMBL" id="MFD2255698.1"/>
    </source>
</evidence>
<dbReference type="HAMAP" id="MF_00527">
    <property type="entry name" value="3MGH"/>
    <property type="match status" value="1"/>
</dbReference>
<dbReference type="NCBIfam" id="TIGR00567">
    <property type="entry name" value="3mg"/>
    <property type="match status" value="1"/>
</dbReference>
<evidence type="ECO:0000256" key="5">
    <source>
        <dbReference type="HAMAP-Rule" id="MF_00527"/>
    </source>
</evidence>
<dbReference type="SUPFAM" id="SSF50486">
    <property type="entry name" value="FMT C-terminal domain-like"/>
    <property type="match status" value="1"/>
</dbReference>
<organism evidence="6 7">
    <name type="scientific">Luteolibacter algae</name>
    <dbReference type="NCBI Taxonomy" id="454151"/>
    <lineage>
        <taxon>Bacteria</taxon>
        <taxon>Pseudomonadati</taxon>
        <taxon>Verrucomicrobiota</taxon>
        <taxon>Verrucomicrobiia</taxon>
        <taxon>Verrucomicrobiales</taxon>
        <taxon>Verrucomicrobiaceae</taxon>
        <taxon>Luteolibacter</taxon>
    </lineage>
</organism>
<evidence type="ECO:0000313" key="7">
    <source>
        <dbReference type="Proteomes" id="UP001597375"/>
    </source>
</evidence>
<keyword evidence="2 5" id="KW-0227">DNA damage</keyword>
<evidence type="ECO:0000256" key="4">
    <source>
        <dbReference type="ARBA" id="ARBA00023204"/>
    </source>
</evidence>
<sequence length="241" mass="26299">MARLRILSDITKIEFGGFGCGAMAGFSSTGKAESAKRHLHGGFFYKLSHGAPRMERLSTNYFENDPVECARGLIGAVFQWNGCSGRIVETEGYRAAGDEACHTWHRNTARKFIAERRAGDAYVYLNYGVHWLFNVLVKSEGESGFVLIRALEPLTGIEQMQSRRGNLKLHQLTSGPGKLTRALGIDGTAHGESFLQSGSCGIFTGTSGTVVSGPRIGISKAIDLPWRFGEKGSPFLSCRFQ</sequence>
<comment type="caution">
    <text evidence="6">The sequence shown here is derived from an EMBL/GenBank/DDBJ whole genome shotgun (WGS) entry which is preliminary data.</text>
</comment>
<keyword evidence="3 5" id="KW-0378">Hydrolase</keyword>
<evidence type="ECO:0000256" key="1">
    <source>
        <dbReference type="ARBA" id="ARBA00009232"/>
    </source>
</evidence>
<protein>
    <recommendedName>
        <fullName evidence="5">Putative 3-methyladenine DNA glycosylase</fullName>
        <ecNumber evidence="5">3.2.2.-</ecNumber>
    </recommendedName>
</protein>
<dbReference type="RefSeq" id="WP_386818354.1">
    <property type="nucleotide sequence ID" value="NZ_JBHUIT010000002.1"/>
</dbReference>
<dbReference type="Gene3D" id="3.10.300.10">
    <property type="entry name" value="Methylpurine-DNA glycosylase (MPG)"/>
    <property type="match status" value="1"/>
</dbReference>
<dbReference type="PANTHER" id="PTHR10429:SF0">
    <property type="entry name" value="DNA-3-METHYLADENINE GLYCOSYLASE"/>
    <property type="match status" value="1"/>
</dbReference>
<dbReference type="PANTHER" id="PTHR10429">
    <property type="entry name" value="DNA-3-METHYLADENINE GLYCOSYLASE"/>
    <property type="match status" value="1"/>
</dbReference>
<evidence type="ECO:0000256" key="2">
    <source>
        <dbReference type="ARBA" id="ARBA00022763"/>
    </source>
</evidence>
<name>A0ABW5D3Q7_9BACT</name>
<gene>
    <name evidence="6" type="ORF">ACFSSA_03335</name>
</gene>
<dbReference type="Proteomes" id="UP001597375">
    <property type="component" value="Unassembled WGS sequence"/>
</dbReference>
<comment type="similarity">
    <text evidence="1 5">Belongs to the DNA glycosylase MPG family.</text>
</comment>
<dbReference type="EC" id="3.2.2.-" evidence="5"/>
<accession>A0ABW5D3Q7</accession>
<reference evidence="7" key="1">
    <citation type="journal article" date="2019" name="Int. J. Syst. Evol. Microbiol.">
        <title>The Global Catalogue of Microorganisms (GCM) 10K type strain sequencing project: providing services to taxonomists for standard genome sequencing and annotation.</title>
        <authorList>
            <consortium name="The Broad Institute Genomics Platform"/>
            <consortium name="The Broad Institute Genome Sequencing Center for Infectious Disease"/>
            <person name="Wu L."/>
            <person name="Ma J."/>
        </authorList>
    </citation>
    <scope>NUCLEOTIDE SEQUENCE [LARGE SCALE GENOMIC DNA]</scope>
    <source>
        <strain evidence="7">CGMCC 4.7106</strain>
    </source>
</reference>
<keyword evidence="7" id="KW-1185">Reference proteome</keyword>
<keyword evidence="4 5" id="KW-0234">DNA repair</keyword>